<evidence type="ECO:0000313" key="1">
    <source>
        <dbReference type="EMBL" id="RMW97612.1"/>
    </source>
</evidence>
<evidence type="ECO:0000313" key="2">
    <source>
        <dbReference type="Proteomes" id="UP000267521"/>
    </source>
</evidence>
<dbReference type="EMBL" id="RDQM01000009">
    <property type="protein sequence ID" value="RMW97612.1"/>
    <property type="molecule type" value="Genomic_DNA"/>
</dbReference>
<comment type="caution">
    <text evidence="1">The sequence shown here is derived from an EMBL/GenBank/DDBJ whole genome shotgun (WGS) entry which is preliminary data.</text>
</comment>
<accession>A0A3M6Q313</accession>
<gene>
    <name evidence="1" type="ORF">EBQ26_08070</name>
</gene>
<dbReference type="Proteomes" id="UP000267521">
    <property type="component" value="Unassembled WGS sequence"/>
</dbReference>
<sequence>MAGLPDSESGNTFIPFDAIDGPPGQARFYAPHSLVTGGDGVQYFVDKGQVRSIDRHLHVRTLTLPSMAEGDVALDLDVDAQGQVHLISQNAAGAYAWHQLASGQRRDFRIEGYGLPHISMAVRAGAQGQTLALAVRDDALPEKWSSVYRVDWAANPAGAATGSAQPRLLLGGAELPATAQDYLQAPSRYRLPNVRDVHFVGQTLWLSVAQAVLAMELE</sequence>
<organism evidence="1 2">
    <name type="scientific">Allofranklinella schreckenbergeri</name>
    <dbReference type="NCBI Taxonomy" id="1076744"/>
    <lineage>
        <taxon>Bacteria</taxon>
        <taxon>Pseudomonadati</taxon>
        <taxon>Pseudomonadota</taxon>
        <taxon>Betaproteobacteria</taxon>
        <taxon>Burkholderiales</taxon>
        <taxon>Comamonadaceae</taxon>
        <taxon>Allofranklinella</taxon>
    </lineage>
</organism>
<name>A0A3M6Q313_9BURK</name>
<reference evidence="1 2" key="1">
    <citation type="submission" date="2018-10" db="EMBL/GenBank/DDBJ databases">
        <title>Comamonadaceae CDC group NO-1 genome sequencing and assembly.</title>
        <authorList>
            <person name="Bernier A.-M."/>
            <person name="Bernard K."/>
        </authorList>
    </citation>
    <scope>NUCLEOTIDE SEQUENCE [LARGE SCALE GENOMIC DNA]</scope>
    <source>
        <strain evidence="1 2">NML970147</strain>
    </source>
</reference>
<protein>
    <submittedName>
        <fullName evidence="1">Uncharacterized protein</fullName>
    </submittedName>
</protein>
<dbReference type="AlphaFoldDB" id="A0A3M6Q313"/>
<proteinExistence type="predicted"/>